<dbReference type="GO" id="GO:0016705">
    <property type="term" value="F:oxidoreductase activity, acting on paired donors, with incorporation or reduction of molecular oxygen"/>
    <property type="evidence" value="ECO:0007669"/>
    <property type="project" value="InterPro"/>
</dbReference>
<reference evidence="2 3" key="1">
    <citation type="submission" date="2009-02" db="EMBL/GenBank/DDBJ databases">
        <title>Annotation of Streptomyces hygroscopicus strain ATCC 53653.</title>
        <authorList>
            <consortium name="The Broad Institute Genome Sequencing Platform"/>
            <consortium name="Broad Institute Microbial Sequencing Center"/>
            <person name="Fischbach M."/>
            <person name="Godfrey P."/>
            <person name="Ward D."/>
            <person name="Young S."/>
            <person name="Zeng Q."/>
            <person name="Koehrsen M."/>
            <person name="Alvarado L."/>
            <person name="Berlin A.M."/>
            <person name="Bochicchio J."/>
            <person name="Borenstein D."/>
            <person name="Chapman S.B."/>
            <person name="Chen Z."/>
            <person name="Engels R."/>
            <person name="Freedman E."/>
            <person name="Gellesch M."/>
            <person name="Goldberg J."/>
            <person name="Griggs A."/>
            <person name="Gujja S."/>
            <person name="Heilman E.R."/>
            <person name="Heiman D.I."/>
            <person name="Hepburn T.A."/>
            <person name="Howarth C."/>
            <person name="Jen D."/>
            <person name="Larson L."/>
            <person name="Lewis B."/>
            <person name="Mehta T."/>
            <person name="Park D."/>
            <person name="Pearson M."/>
            <person name="Richards J."/>
            <person name="Roberts A."/>
            <person name="Saif S."/>
            <person name="Shea T.D."/>
            <person name="Shenoy N."/>
            <person name="Sisk P."/>
            <person name="Stolte C."/>
            <person name="Sykes S.N."/>
            <person name="Thomson T."/>
            <person name="Walk T."/>
            <person name="White J."/>
            <person name="Yandava C."/>
            <person name="Straight P."/>
            <person name="Clardy J."/>
            <person name="Hung D."/>
            <person name="Kolter R."/>
            <person name="Mekalanos J."/>
            <person name="Walker S."/>
            <person name="Walsh C.T."/>
            <person name="Wieland-Brown L.C."/>
            <person name="Haas B."/>
            <person name="Nusbaum C."/>
            <person name="Birren B."/>
        </authorList>
    </citation>
    <scope>NUCLEOTIDE SEQUENCE [LARGE SCALE GENOMIC DNA]</scope>
    <source>
        <strain evidence="2 3">ATCC 53653</strain>
    </source>
</reference>
<evidence type="ECO:0000313" key="2">
    <source>
        <dbReference type="EMBL" id="EFL20365.1"/>
    </source>
</evidence>
<gene>
    <name evidence="2" type="ORF">SSOG_00077</name>
</gene>
<dbReference type="STRING" id="457427.SSOG_00077"/>
<dbReference type="InterPro" id="IPR036661">
    <property type="entry name" value="Luciferase-like_sf"/>
</dbReference>
<dbReference type="EMBL" id="GG657754">
    <property type="protein sequence ID" value="EFL20365.1"/>
    <property type="molecule type" value="Genomic_DNA"/>
</dbReference>
<dbReference type="Proteomes" id="UP000003963">
    <property type="component" value="Unassembled WGS sequence"/>
</dbReference>
<dbReference type="AlphaFoldDB" id="D9W609"/>
<dbReference type="Gene3D" id="3.20.20.30">
    <property type="entry name" value="Luciferase-like domain"/>
    <property type="match status" value="1"/>
</dbReference>
<proteinExistence type="predicted"/>
<dbReference type="InterPro" id="IPR011251">
    <property type="entry name" value="Luciferase-like_dom"/>
</dbReference>
<dbReference type="RefSeq" id="WP_009712189.1">
    <property type="nucleotide sequence ID" value="NZ_GG657754.1"/>
</dbReference>
<organism evidence="2 3">
    <name type="scientific">Streptomyces himastatinicus ATCC 53653</name>
    <dbReference type="NCBI Taxonomy" id="457427"/>
    <lineage>
        <taxon>Bacteria</taxon>
        <taxon>Bacillati</taxon>
        <taxon>Actinomycetota</taxon>
        <taxon>Actinomycetes</taxon>
        <taxon>Kitasatosporales</taxon>
        <taxon>Streptomycetaceae</taxon>
        <taxon>Streptomyces</taxon>
        <taxon>Streptomyces violaceusniger group</taxon>
    </lineage>
</organism>
<keyword evidence="3" id="KW-1185">Reference proteome</keyword>
<dbReference type="SUPFAM" id="SSF51679">
    <property type="entry name" value="Bacterial luciferase-like"/>
    <property type="match status" value="1"/>
</dbReference>
<dbReference type="Pfam" id="PF00296">
    <property type="entry name" value="Bac_luciferase"/>
    <property type="match status" value="1"/>
</dbReference>
<sequence>MAAVRKLPRSRASMVGESSGWARNLFDGEFCKVDGLAPAQAPTPPIWTGSMGPASLAVTGRLADAWMPAGAQDWRSDFVAGARPVIDKAAVEAGRDPSLVAPINDYRAGGFVYFPVAETADGQETARYRWAHEIVSAVRAATGAASIARTRASVVGAGVARGGE</sequence>
<protein>
    <recommendedName>
        <fullName evidence="1">Luciferase-like domain-containing protein</fullName>
    </recommendedName>
</protein>
<name>D9W609_9ACTN</name>
<evidence type="ECO:0000313" key="3">
    <source>
        <dbReference type="Proteomes" id="UP000003963"/>
    </source>
</evidence>
<dbReference type="HOGENOM" id="CLU_1618091_0_0_11"/>
<accession>D9W609</accession>
<feature type="domain" description="Luciferase-like" evidence="1">
    <location>
        <begin position="26"/>
        <end position="121"/>
    </location>
</feature>
<evidence type="ECO:0000259" key="1">
    <source>
        <dbReference type="Pfam" id="PF00296"/>
    </source>
</evidence>